<accession>A0A8H6HGI2</accession>
<name>A0A8H6HGI2_9AGAR</name>
<evidence type="ECO:0000313" key="2">
    <source>
        <dbReference type="Proteomes" id="UP000521943"/>
    </source>
</evidence>
<dbReference type="OrthoDB" id="3251015at2759"/>
<dbReference type="AlphaFoldDB" id="A0A8H6HGI2"/>
<gene>
    <name evidence="1" type="ORF">DFP72DRAFT_924406</name>
</gene>
<proteinExistence type="predicted"/>
<sequence>MLEPEGFYDAIIAYGLPREIIDLDRSAQSNVPYQTFLVNGVCKQGGSLSPLKCTLTSSMANRWLSDLSQGDPGRVVIQSHSGRSGLPHTPFDSLQHSLTMVEAMDDSLLFRFDLFSSDYSCALCRSLSTSWPKSCLYAYRTADFPSEDGRVNPTALVPSVDISDPTLTRVKQNEVPLTRSHTTFLRSTSFTFPHSSHRLPLTAIKRVFSQLLFSKIRPRLNAQPINPIDAESLDHAIASKVHTYLGMPFRFRSYTLHSPVNAWGMGFLSVARLNELAAVNGLLRDLNHHIPIFTHMSRTTLSDWSCTRSDCRSPFTSPVPRLIKTEHLKKSIPYHWIIAQDTFRQDGWTLPQLDQSHIFRGEVAITHLSNNLPPQHRLPKRLLNLLAKHGYCNLADVGTWIILPSPHHQTLCIPRPAPTIAPQSIKGHWPRITDWTAGIHRFLHTFLAPDPTVIIPPKQRQVWAEDYLLGFSSLLSRFHDPQVPIEPHYFASDASKVPLSSPFDPFPLSSVTFSSVSHHTSSTWSLQSLGPDPSTAEGEAFGILLNLLLASSHPTDDPIILSDHLSSVKFLNSRQSLSHLSLHRHPLRHIYLWILDILSRFQSPPSLLHVKAHTSSTSLHSNLNHIVDYYASHSHLPSLTTTTASSFSFHLTPCVPVPTFFLDTFTPFSPRTGFISTRLQKFVDAAYLHRNGSTFPSSNITFPPSLYDPRPPPLYPYHRAVSSFSAVVQLYARSAQLDSGRKLAVRTSSTDGRCRFGCLAEESSHHIFVECPRFFSIRHASTDNIISRANTILNVLQMDLPLLPRLSNLLHHFLEDGSHWPAQRSFFYLGLVPKLDPLLHHHQLRHLSGLQREKLAAGLNGILHQGAILCAGRIWGIVRRRSASSSPSARTESDLAARIKELALPSFLSYIPSSSPFLRITSSPTQPSSSTLSSL</sequence>
<organism evidence="1 2">
    <name type="scientific">Ephemerocybe angulata</name>
    <dbReference type="NCBI Taxonomy" id="980116"/>
    <lineage>
        <taxon>Eukaryota</taxon>
        <taxon>Fungi</taxon>
        <taxon>Dikarya</taxon>
        <taxon>Basidiomycota</taxon>
        <taxon>Agaricomycotina</taxon>
        <taxon>Agaricomycetes</taxon>
        <taxon>Agaricomycetidae</taxon>
        <taxon>Agaricales</taxon>
        <taxon>Agaricineae</taxon>
        <taxon>Psathyrellaceae</taxon>
        <taxon>Ephemerocybe</taxon>
    </lineage>
</organism>
<dbReference type="EMBL" id="JACGCI010000100">
    <property type="protein sequence ID" value="KAF6745752.1"/>
    <property type="molecule type" value="Genomic_DNA"/>
</dbReference>
<evidence type="ECO:0000313" key="1">
    <source>
        <dbReference type="EMBL" id="KAF6745752.1"/>
    </source>
</evidence>
<reference evidence="1 2" key="1">
    <citation type="submission" date="2020-07" db="EMBL/GenBank/DDBJ databases">
        <title>Comparative genomics of pyrophilous fungi reveals a link between fire events and developmental genes.</title>
        <authorList>
            <consortium name="DOE Joint Genome Institute"/>
            <person name="Steindorff A.S."/>
            <person name="Carver A."/>
            <person name="Calhoun S."/>
            <person name="Stillman K."/>
            <person name="Liu H."/>
            <person name="Lipzen A."/>
            <person name="Pangilinan J."/>
            <person name="Labutti K."/>
            <person name="Bruns T.D."/>
            <person name="Grigoriev I.V."/>
        </authorList>
    </citation>
    <scope>NUCLEOTIDE SEQUENCE [LARGE SCALE GENOMIC DNA]</scope>
    <source>
        <strain evidence="1 2">CBS 144469</strain>
    </source>
</reference>
<dbReference type="Proteomes" id="UP000521943">
    <property type="component" value="Unassembled WGS sequence"/>
</dbReference>
<protein>
    <submittedName>
        <fullName evidence="1">Uncharacterized protein</fullName>
    </submittedName>
</protein>
<keyword evidence="2" id="KW-1185">Reference proteome</keyword>
<comment type="caution">
    <text evidence="1">The sequence shown here is derived from an EMBL/GenBank/DDBJ whole genome shotgun (WGS) entry which is preliminary data.</text>
</comment>